<dbReference type="InterPro" id="IPR012677">
    <property type="entry name" value="Nucleotide-bd_a/b_plait_sf"/>
</dbReference>
<dbReference type="InterPro" id="IPR000504">
    <property type="entry name" value="RRM_dom"/>
</dbReference>
<comment type="subcellular location">
    <subcellularLocation>
        <location evidence="1">Nucleus</location>
    </subcellularLocation>
</comment>
<dbReference type="SUPFAM" id="SSF54928">
    <property type="entry name" value="RNA-binding domain, RBD"/>
    <property type="match status" value="1"/>
</dbReference>
<dbReference type="GO" id="GO:0005634">
    <property type="term" value="C:nucleus"/>
    <property type="evidence" value="ECO:0007669"/>
    <property type="project" value="UniProtKB-SubCell"/>
</dbReference>
<feature type="compositionally biased region" description="Low complexity" evidence="9">
    <location>
        <begin position="205"/>
        <end position="214"/>
    </location>
</feature>
<evidence type="ECO:0000313" key="12">
    <source>
        <dbReference type="Proteomes" id="UP000271087"/>
    </source>
</evidence>
<dbReference type="Gene3D" id="3.30.70.330">
    <property type="match status" value="2"/>
</dbReference>
<dbReference type="Proteomes" id="UP000271087">
    <property type="component" value="Unassembled WGS sequence"/>
</dbReference>
<dbReference type="PROSITE" id="PS50102">
    <property type="entry name" value="RRM"/>
    <property type="match status" value="2"/>
</dbReference>
<reference evidence="11 12" key="2">
    <citation type="submission" date="2018-08" db="EMBL/GenBank/DDBJ databases">
        <authorList>
            <person name="Laetsch R D."/>
            <person name="Stevens L."/>
            <person name="Kumar S."/>
            <person name="Blaxter L. M."/>
        </authorList>
    </citation>
    <scope>NUCLEOTIDE SEQUENCE [LARGE SCALE GENOMIC DNA]</scope>
</reference>
<keyword evidence="12" id="KW-1185">Reference proteome</keyword>
<sequence length="310" mass="35453">MAGKRDCRVFVGNLPSDVKQRDLEDIFYKYGRINFIDIKFTRDVPFAFVEFDDSRDARDAVHGRNGYDFDGCRIRVELTRGVGPRGPGGRPLYGPDSRSPRRGPPSRRTGYRVVISGLPDTGSWEDLKDHMRDAGEICYADVFRDGTGVVEYTNYEDMKYALRKLDDTKFKSHEGEVAYIRVREANINSNRSRSRSYTPRRTRTSPKYSPTCSRSRSRSRSVRSRSHIRTSFVRPSVSPAYSSHSRSPSRTRSKTRSRSRAGSPVSWILIDKGSVRMCVYMCGCVRNARHELDDVPNWLISLEEVGQLVL</sequence>
<keyword evidence="5 8" id="KW-0694">RNA-binding</keyword>
<dbReference type="Pfam" id="PF00076">
    <property type="entry name" value="RRM_1"/>
    <property type="match status" value="2"/>
</dbReference>
<evidence type="ECO:0000256" key="6">
    <source>
        <dbReference type="ARBA" id="ARBA00023187"/>
    </source>
</evidence>
<dbReference type="EMBL" id="UYRW01002540">
    <property type="protein sequence ID" value="VDK85672.1"/>
    <property type="molecule type" value="Genomic_DNA"/>
</dbReference>
<evidence type="ECO:0000256" key="9">
    <source>
        <dbReference type="SAM" id="MobiDB-lite"/>
    </source>
</evidence>
<organism evidence="13">
    <name type="scientific">Onchocerca ochengi</name>
    <name type="common">Filarial nematode worm</name>
    <dbReference type="NCBI Taxonomy" id="42157"/>
    <lineage>
        <taxon>Eukaryota</taxon>
        <taxon>Metazoa</taxon>
        <taxon>Ecdysozoa</taxon>
        <taxon>Nematoda</taxon>
        <taxon>Chromadorea</taxon>
        <taxon>Rhabditida</taxon>
        <taxon>Spirurina</taxon>
        <taxon>Spiruromorpha</taxon>
        <taxon>Filarioidea</taxon>
        <taxon>Onchocercidae</taxon>
        <taxon>Onchocerca</taxon>
    </lineage>
</organism>
<proteinExistence type="inferred from homology"/>
<dbReference type="AlphaFoldDB" id="A0A182EGR1"/>
<feature type="region of interest" description="Disordered" evidence="9">
    <location>
        <begin position="190"/>
        <end position="259"/>
    </location>
</feature>
<feature type="compositionally biased region" description="Basic residues" evidence="9">
    <location>
        <begin position="192"/>
        <end position="204"/>
    </location>
</feature>
<evidence type="ECO:0000256" key="5">
    <source>
        <dbReference type="ARBA" id="ARBA00022884"/>
    </source>
</evidence>
<keyword evidence="3" id="KW-0507">mRNA processing</keyword>
<dbReference type="GO" id="GO:0005737">
    <property type="term" value="C:cytoplasm"/>
    <property type="evidence" value="ECO:0007669"/>
    <property type="project" value="TreeGrafter"/>
</dbReference>
<keyword evidence="7" id="KW-0539">Nucleus</keyword>
<evidence type="ECO:0000313" key="13">
    <source>
        <dbReference type="WBParaSite" id="nOo.2.0.1.t07285-RA"/>
    </source>
</evidence>
<dbReference type="CDD" id="cd12601">
    <property type="entry name" value="RRM2_SRSF1_like"/>
    <property type="match status" value="1"/>
</dbReference>
<evidence type="ECO:0000256" key="7">
    <source>
        <dbReference type="ARBA" id="ARBA00023242"/>
    </source>
</evidence>
<dbReference type="PANTHER" id="PTHR23003">
    <property type="entry name" value="RNA RECOGNITION MOTIF RRM DOMAIN CONTAINING PROTEIN"/>
    <property type="match status" value="1"/>
</dbReference>
<accession>A0A182EGR1</accession>
<evidence type="ECO:0000256" key="2">
    <source>
        <dbReference type="ARBA" id="ARBA00010269"/>
    </source>
</evidence>
<dbReference type="OrthoDB" id="1099063at2759"/>
<dbReference type="SMART" id="SM00360">
    <property type="entry name" value="RRM"/>
    <property type="match status" value="2"/>
</dbReference>
<dbReference type="STRING" id="42157.A0A182EGR1"/>
<dbReference type="InterPro" id="IPR050374">
    <property type="entry name" value="RRT5_SRSF_SR"/>
</dbReference>
<keyword evidence="4" id="KW-0677">Repeat</keyword>
<dbReference type="FunFam" id="3.30.70.330:FF:000053">
    <property type="entry name" value="Serine/arginine-rich splicing factor 1"/>
    <property type="match status" value="1"/>
</dbReference>
<feature type="region of interest" description="Disordered" evidence="9">
    <location>
        <begin position="80"/>
        <end position="110"/>
    </location>
</feature>
<dbReference type="GO" id="GO:0008380">
    <property type="term" value="P:RNA splicing"/>
    <property type="evidence" value="ECO:0007669"/>
    <property type="project" value="UniProtKB-KW"/>
</dbReference>
<protein>
    <submittedName>
        <fullName evidence="13">Serine/arginine-rich splicing factor 1</fullName>
    </submittedName>
</protein>
<evidence type="ECO:0000256" key="3">
    <source>
        <dbReference type="ARBA" id="ARBA00022664"/>
    </source>
</evidence>
<dbReference type="GO" id="GO:0006397">
    <property type="term" value="P:mRNA processing"/>
    <property type="evidence" value="ECO:0007669"/>
    <property type="project" value="UniProtKB-KW"/>
</dbReference>
<dbReference type="PANTHER" id="PTHR23003:SF62">
    <property type="entry name" value="SERINE_ARGININE (SR)-TYPE SHUTTLING MRNA BINDING PROTEIN NPL3"/>
    <property type="match status" value="1"/>
</dbReference>
<feature type="compositionally biased region" description="Basic residues" evidence="9">
    <location>
        <begin position="215"/>
        <end position="228"/>
    </location>
</feature>
<evidence type="ECO:0000259" key="10">
    <source>
        <dbReference type="PROSITE" id="PS50102"/>
    </source>
</evidence>
<gene>
    <name evidence="11" type="ORF">NOO_LOCUS7285</name>
</gene>
<dbReference type="CDD" id="cd12338">
    <property type="entry name" value="RRM1_SRSF1_like"/>
    <property type="match status" value="1"/>
</dbReference>
<reference evidence="13" key="1">
    <citation type="submission" date="2016-06" db="UniProtKB">
        <authorList>
            <consortium name="WormBaseParasite"/>
        </authorList>
    </citation>
    <scope>IDENTIFICATION</scope>
</reference>
<feature type="domain" description="RRM" evidence="10">
    <location>
        <begin position="7"/>
        <end position="81"/>
    </location>
</feature>
<evidence type="ECO:0000313" key="11">
    <source>
        <dbReference type="EMBL" id="VDK85672.1"/>
    </source>
</evidence>
<keyword evidence="6" id="KW-0508">mRNA splicing</keyword>
<dbReference type="WBParaSite" id="nOo.2.0.1.t07285-RA">
    <property type="protein sequence ID" value="nOo.2.0.1.t07285-RA"/>
    <property type="gene ID" value="nOo.2.0.1.g07285"/>
</dbReference>
<evidence type="ECO:0000256" key="4">
    <source>
        <dbReference type="ARBA" id="ARBA00022737"/>
    </source>
</evidence>
<dbReference type="GO" id="GO:0003729">
    <property type="term" value="F:mRNA binding"/>
    <property type="evidence" value="ECO:0007669"/>
    <property type="project" value="TreeGrafter"/>
</dbReference>
<comment type="similarity">
    <text evidence="2">Belongs to the splicing factor SR family.</text>
</comment>
<evidence type="ECO:0000256" key="8">
    <source>
        <dbReference type="PROSITE-ProRule" id="PRU00176"/>
    </source>
</evidence>
<feature type="compositionally biased region" description="Low complexity" evidence="9">
    <location>
        <begin position="234"/>
        <end position="246"/>
    </location>
</feature>
<feature type="compositionally biased region" description="Basic residues" evidence="9">
    <location>
        <begin position="247"/>
        <end position="259"/>
    </location>
</feature>
<dbReference type="InterPro" id="IPR035979">
    <property type="entry name" value="RBD_domain_sf"/>
</dbReference>
<evidence type="ECO:0000256" key="1">
    <source>
        <dbReference type="ARBA" id="ARBA00004123"/>
    </source>
</evidence>
<feature type="domain" description="RRM" evidence="10">
    <location>
        <begin position="111"/>
        <end position="185"/>
    </location>
</feature>
<name>A0A182EGR1_ONCOC</name>